<evidence type="ECO:0000313" key="3">
    <source>
        <dbReference type="Proteomes" id="UP000235388"/>
    </source>
</evidence>
<accession>A0A2N5W5D5</accession>
<reference evidence="2 3" key="1">
    <citation type="submission" date="2017-11" db="EMBL/GenBank/DDBJ databases">
        <title>De novo assembly and phasing of dikaryotic genomes from two isolates of Puccinia coronata f. sp. avenae, the causal agent of oat crown rust.</title>
        <authorList>
            <person name="Miller M.E."/>
            <person name="Zhang Y."/>
            <person name="Omidvar V."/>
            <person name="Sperschneider J."/>
            <person name="Schwessinger B."/>
            <person name="Raley C."/>
            <person name="Palmer J.M."/>
            <person name="Garnica D."/>
            <person name="Upadhyaya N."/>
            <person name="Rathjen J."/>
            <person name="Taylor J.M."/>
            <person name="Park R.F."/>
            <person name="Dodds P.N."/>
            <person name="Hirsch C.D."/>
            <person name="Kianian S.F."/>
            <person name="Figueroa M."/>
        </authorList>
    </citation>
    <scope>NUCLEOTIDE SEQUENCE [LARGE SCALE GENOMIC DNA]</scope>
    <source>
        <strain evidence="2">12NC29</strain>
    </source>
</reference>
<dbReference type="Proteomes" id="UP000235388">
    <property type="component" value="Unassembled WGS sequence"/>
</dbReference>
<evidence type="ECO:0000313" key="2">
    <source>
        <dbReference type="EMBL" id="PLW57458.1"/>
    </source>
</evidence>
<name>A0A2N5W5D5_9BASI</name>
<dbReference type="AlphaFoldDB" id="A0A2N5W5D5"/>
<keyword evidence="3" id="KW-1185">Reference proteome</keyword>
<feature type="compositionally biased region" description="Basic and acidic residues" evidence="1">
    <location>
        <begin position="75"/>
        <end position="85"/>
    </location>
</feature>
<comment type="caution">
    <text evidence="2">The sequence shown here is derived from an EMBL/GenBank/DDBJ whole genome shotgun (WGS) entry which is preliminary data.</text>
</comment>
<evidence type="ECO:0000256" key="1">
    <source>
        <dbReference type="SAM" id="MobiDB-lite"/>
    </source>
</evidence>
<sequence>MRISVPVAIELERRKRGLGGRSSWTWSWEHRQPAAALGPRREWGLGRGGRACLGGSSRPPERPQPDLDGSPLSHRRADMENMNRV</sequence>
<proteinExistence type="predicted"/>
<feature type="region of interest" description="Disordered" evidence="1">
    <location>
        <begin position="37"/>
        <end position="85"/>
    </location>
</feature>
<dbReference type="EMBL" id="PGCJ01000010">
    <property type="protein sequence ID" value="PLW57458.1"/>
    <property type="molecule type" value="Genomic_DNA"/>
</dbReference>
<protein>
    <submittedName>
        <fullName evidence="2">Uncharacterized protein</fullName>
    </submittedName>
</protein>
<organism evidence="2 3">
    <name type="scientific">Puccinia coronata f. sp. avenae</name>
    <dbReference type="NCBI Taxonomy" id="200324"/>
    <lineage>
        <taxon>Eukaryota</taxon>
        <taxon>Fungi</taxon>
        <taxon>Dikarya</taxon>
        <taxon>Basidiomycota</taxon>
        <taxon>Pucciniomycotina</taxon>
        <taxon>Pucciniomycetes</taxon>
        <taxon>Pucciniales</taxon>
        <taxon>Pucciniaceae</taxon>
        <taxon>Puccinia</taxon>
    </lineage>
</organism>
<gene>
    <name evidence="2" type="ORF">PCANC_02656</name>
</gene>